<dbReference type="Pfam" id="PF07853">
    <property type="entry name" value="DUF1648"/>
    <property type="match status" value="1"/>
</dbReference>
<evidence type="ECO:0000313" key="3">
    <source>
        <dbReference type="EMBL" id="ACV05167.1"/>
    </source>
</evidence>
<reference evidence="3 4" key="1">
    <citation type="journal article" date="2009" name="Stand. Genomic Sci.">
        <title>Complete genome sequence of Kytococcus sedentarius type strain (541).</title>
        <authorList>
            <person name="Sims D."/>
            <person name="Brettin T."/>
            <person name="Detter J.C."/>
            <person name="Han C."/>
            <person name="Lapidus A."/>
            <person name="Copeland A."/>
            <person name="Glavina Del Rio T."/>
            <person name="Nolan M."/>
            <person name="Chen F."/>
            <person name="Lucas S."/>
            <person name="Tice H."/>
            <person name="Cheng J.F."/>
            <person name="Bruce D."/>
            <person name="Goodwin L."/>
            <person name="Pitluck S."/>
            <person name="Ovchinnikova G."/>
            <person name="Pati A."/>
            <person name="Ivanova N."/>
            <person name="Mavrommatis K."/>
            <person name="Chen A."/>
            <person name="Palaniappan K."/>
            <person name="D'haeseleer P."/>
            <person name="Chain P."/>
            <person name="Bristow J."/>
            <person name="Eisen J.A."/>
            <person name="Markowitz V."/>
            <person name="Hugenholtz P."/>
            <person name="Schneider S."/>
            <person name="Goker M."/>
            <person name="Pukall R."/>
            <person name="Kyrpides N.C."/>
            <person name="Klenk H.P."/>
        </authorList>
    </citation>
    <scope>NUCLEOTIDE SEQUENCE [LARGE SCALE GENOMIC DNA]</scope>
    <source>
        <strain evidence="4">ATCC 14392 / DSM 20547 / JCM 11482 / CCUG 33030 / NBRC 15357 / NCTC 11040 / CCM 314 / 541</strain>
    </source>
</reference>
<feature type="transmembrane region" description="Helical" evidence="1">
    <location>
        <begin position="175"/>
        <end position="197"/>
    </location>
</feature>
<keyword evidence="1" id="KW-0812">Transmembrane</keyword>
<dbReference type="AlphaFoldDB" id="C7NIJ6"/>
<evidence type="ECO:0000259" key="2">
    <source>
        <dbReference type="Pfam" id="PF07853"/>
    </source>
</evidence>
<keyword evidence="1" id="KW-1133">Transmembrane helix</keyword>
<sequence>METTENDRPQSTPPAQTWQELEAQRRAVAQEARALPPEPDTLWVRLVFWGVVALWLASLAWAWFALPERVPTHWSGDNQADTWSSRAGAIVPAALIPAVALLPMPLLSRLATIWPDGLNVPHKEWWLQTAPRVRRFERLLREDLMLITASVLAIFPPLMFLMHQAAQRDGVIPGWGMPLVLAIIIVPMVIVLARMAVGRRYKGAADL</sequence>
<feature type="transmembrane region" description="Helical" evidence="1">
    <location>
        <begin position="42"/>
        <end position="63"/>
    </location>
</feature>
<protein>
    <recommendedName>
        <fullName evidence="2">DUF1648 domain-containing protein</fullName>
    </recommendedName>
</protein>
<dbReference type="InterPro" id="IPR012867">
    <property type="entry name" value="DUF1648"/>
</dbReference>
<keyword evidence="4" id="KW-1185">Reference proteome</keyword>
<evidence type="ECO:0000256" key="1">
    <source>
        <dbReference type="SAM" id="Phobius"/>
    </source>
</evidence>
<name>C7NIJ6_KYTSD</name>
<dbReference type="EMBL" id="CP001686">
    <property type="protein sequence ID" value="ACV05167.1"/>
    <property type="molecule type" value="Genomic_DNA"/>
</dbReference>
<dbReference type="eggNOG" id="ENOG5032XUJ">
    <property type="taxonomic scope" value="Bacteria"/>
</dbReference>
<accession>C7NIJ6</accession>
<dbReference type="KEGG" id="kse:Ksed_00720"/>
<proteinExistence type="predicted"/>
<evidence type="ECO:0000313" key="4">
    <source>
        <dbReference type="Proteomes" id="UP000006666"/>
    </source>
</evidence>
<feature type="transmembrane region" description="Helical" evidence="1">
    <location>
        <begin position="144"/>
        <end position="163"/>
    </location>
</feature>
<feature type="transmembrane region" description="Helical" evidence="1">
    <location>
        <begin position="83"/>
        <end position="102"/>
    </location>
</feature>
<dbReference type="Proteomes" id="UP000006666">
    <property type="component" value="Chromosome"/>
</dbReference>
<keyword evidence="1" id="KW-0472">Membrane</keyword>
<dbReference type="RefSeq" id="WP_012801586.1">
    <property type="nucleotide sequence ID" value="NC_013169.1"/>
</dbReference>
<feature type="domain" description="DUF1648" evidence="2">
    <location>
        <begin position="52"/>
        <end position="91"/>
    </location>
</feature>
<organism evidence="3 4">
    <name type="scientific">Kytococcus sedentarius (strain ATCC 14392 / DSM 20547 / JCM 11482 / CCUG 33030 / NBRC 15357 / NCTC 11040 / CCM 314 / 541)</name>
    <name type="common">Micrococcus sedentarius</name>
    <dbReference type="NCBI Taxonomy" id="478801"/>
    <lineage>
        <taxon>Bacteria</taxon>
        <taxon>Bacillati</taxon>
        <taxon>Actinomycetota</taxon>
        <taxon>Actinomycetes</taxon>
        <taxon>Micrococcales</taxon>
        <taxon>Kytococcaceae</taxon>
        <taxon>Kytococcus</taxon>
    </lineage>
</organism>
<dbReference type="HOGENOM" id="CLU_1439001_0_0_11"/>
<gene>
    <name evidence="3" type="ordered locus">Ksed_00720</name>
</gene>